<protein>
    <recommendedName>
        <fullName evidence="2">FHA domain-containing protein</fullName>
    </recommendedName>
</protein>
<proteinExistence type="predicted"/>
<dbReference type="InterPro" id="IPR000253">
    <property type="entry name" value="FHA_dom"/>
</dbReference>
<dbReference type="OrthoDB" id="2538319at2759"/>
<dbReference type="EMBL" id="QKKF02016774">
    <property type="protein sequence ID" value="RZF41381.1"/>
    <property type="molecule type" value="Genomic_DNA"/>
</dbReference>
<dbReference type="Pfam" id="PF17780">
    <property type="entry name" value="OCRE"/>
    <property type="match status" value="1"/>
</dbReference>
<dbReference type="InterPro" id="IPR041591">
    <property type="entry name" value="OCRE"/>
</dbReference>
<dbReference type="AlphaFoldDB" id="A0A482X7V0"/>
<evidence type="ECO:0000259" key="2">
    <source>
        <dbReference type="PROSITE" id="PS50006"/>
    </source>
</evidence>
<dbReference type="STRING" id="195883.A0A482X7V0"/>
<dbReference type="InterPro" id="IPR008984">
    <property type="entry name" value="SMAD_FHA_dom_sf"/>
</dbReference>
<name>A0A482X7V0_LAOST</name>
<accession>A0A482X7V0</accession>
<feature type="region of interest" description="Disordered" evidence="1">
    <location>
        <begin position="164"/>
        <end position="259"/>
    </location>
</feature>
<feature type="compositionally biased region" description="Basic and acidic residues" evidence="1">
    <location>
        <begin position="188"/>
        <end position="212"/>
    </location>
</feature>
<evidence type="ECO:0000313" key="4">
    <source>
        <dbReference type="Proteomes" id="UP000291343"/>
    </source>
</evidence>
<dbReference type="PANTHER" id="PTHR23106">
    <property type="entry name" value="ANGIOGENIC FACTOR WITH G PATCH AND FHA DOMAINS 1"/>
    <property type="match status" value="1"/>
</dbReference>
<feature type="compositionally biased region" description="Polar residues" evidence="1">
    <location>
        <begin position="164"/>
        <end position="186"/>
    </location>
</feature>
<feature type="domain" description="FHA" evidence="2">
    <location>
        <begin position="304"/>
        <end position="355"/>
    </location>
</feature>
<dbReference type="InParanoid" id="A0A482X7V0"/>
<dbReference type="CDD" id="cd22686">
    <property type="entry name" value="FHA_AGGF1"/>
    <property type="match status" value="1"/>
</dbReference>
<dbReference type="Proteomes" id="UP000291343">
    <property type="component" value="Unassembled WGS sequence"/>
</dbReference>
<dbReference type="SMART" id="SM00240">
    <property type="entry name" value="FHA"/>
    <property type="match status" value="1"/>
</dbReference>
<comment type="caution">
    <text evidence="3">The sequence shown here is derived from an EMBL/GenBank/DDBJ whole genome shotgun (WGS) entry which is preliminary data.</text>
</comment>
<dbReference type="InterPro" id="IPR053027">
    <property type="entry name" value="AGGF1"/>
</dbReference>
<reference evidence="3 4" key="1">
    <citation type="journal article" date="2017" name="Gigascience">
        <title>Genome sequence of the small brown planthopper, Laodelphax striatellus.</title>
        <authorList>
            <person name="Zhu J."/>
            <person name="Jiang F."/>
            <person name="Wang X."/>
            <person name="Yang P."/>
            <person name="Bao Y."/>
            <person name="Zhao W."/>
            <person name="Wang W."/>
            <person name="Lu H."/>
            <person name="Wang Q."/>
            <person name="Cui N."/>
            <person name="Li J."/>
            <person name="Chen X."/>
            <person name="Luo L."/>
            <person name="Yu J."/>
            <person name="Kang L."/>
            <person name="Cui F."/>
        </authorList>
    </citation>
    <scope>NUCLEOTIDE SEQUENCE [LARGE SCALE GENOMIC DNA]</scope>
    <source>
        <strain evidence="3">Lst14</strain>
    </source>
</reference>
<sequence length="486" mass="54521">MCETENEINLENEEDDIFKDIGQSFESSLTDFPEVLIYIRRLQDCVIRQRRIIITLHERLKQGKPNSTYCDASTQTDDVDASCLSWQASSEGACKSSIIDQVKEVAESAVRQTGFVYEATSGMYYDYNTGYYYNAELGLYYDGNSGTYYSYNEQDKEFRYHSSVGVTQSNDNPSKPEQSSPVQPETSDSDKKVMLLDSPKEAKGKETVRNPMEEMEEGECSRDSSIADDSKQNEKAVDDHTSRNEDIKCNSSPIEPMQTDAGRTKDLFEEIANSWPPCMRVIVQETDLDKLNVGSLFIVTCIGGTLGREGDHSIIVPDLKISKHHAKISFCEETSKYVIVDLGSRNGTYLNGTRLSVALQESDPKPLSHGDVLRVGMTHLLCHIHQGQETCQQCEPGCCIANNDSAKDKGLRKLIRATDQYSSEASICFNSASVDRWNVCARARPMVVVRMVLTVRAVSRAVYGYMESLWKRQVRLTFALTVGRAL</sequence>
<dbReference type="PANTHER" id="PTHR23106:SF24">
    <property type="entry name" value="ANGIOGENIC FACTOR WITH G PATCH AND FHA DOMAINS 1"/>
    <property type="match status" value="1"/>
</dbReference>
<organism evidence="3 4">
    <name type="scientific">Laodelphax striatellus</name>
    <name type="common">Small brown planthopper</name>
    <name type="synonym">Delphax striatella</name>
    <dbReference type="NCBI Taxonomy" id="195883"/>
    <lineage>
        <taxon>Eukaryota</taxon>
        <taxon>Metazoa</taxon>
        <taxon>Ecdysozoa</taxon>
        <taxon>Arthropoda</taxon>
        <taxon>Hexapoda</taxon>
        <taxon>Insecta</taxon>
        <taxon>Pterygota</taxon>
        <taxon>Neoptera</taxon>
        <taxon>Paraneoptera</taxon>
        <taxon>Hemiptera</taxon>
        <taxon>Auchenorrhyncha</taxon>
        <taxon>Fulgoroidea</taxon>
        <taxon>Delphacidae</taxon>
        <taxon>Criomorphinae</taxon>
        <taxon>Laodelphax</taxon>
    </lineage>
</organism>
<dbReference type="SMR" id="A0A482X7V0"/>
<evidence type="ECO:0000256" key="1">
    <source>
        <dbReference type="SAM" id="MobiDB-lite"/>
    </source>
</evidence>
<dbReference type="Pfam" id="PF00498">
    <property type="entry name" value="FHA"/>
    <property type="match status" value="1"/>
</dbReference>
<keyword evidence="4" id="KW-1185">Reference proteome</keyword>
<feature type="compositionally biased region" description="Basic and acidic residues" evidence="1">
    <location>
        <begin position="228"/>
        <end position="248"/>
    </location>
</feature>
<evidence type="ECO:0000313" key="3">
    <source>
        <dbReference type="EMBL" id="RZF41381.1"/>
    </source>
</evidence>
<dbReference type="Gene3D" id="2.60.200.20">
    <property type="match status" value="1"/>
</dbReference>
<dbReference type="PROSITE" id="PS50006">
    <property type="entry name" value="FHA_DOMAIN"/>
    <property type="match status" value="1"/>
</dbReference>
<gene>
    <name evidence="3" type="ORF">LSTR_LSTR000095</name>
</gene>
<dbReference type="SUPFAM" id="SSF49879">
    <property type="entry name" value="SMAD/FHA domain"/>
    <property type="match status" value="1"/>
</dbReference>